<dbReference type="Proteomes" id="UP000259610">
    <property type="component" value="Unassembled WGS sequence"/>
</dbReference>
<dbReference type="EMBL" id="DMAN01000036">
    <property type="protein sequence ID" value="HAE25847.1"/>
    <property type="molecule type" value="Genomic_DNA"/>
</dbReference>
<sequence>MYIKGLLMSAALTAFATPALAQLEVYEDYTVSDSVWEISTIKVDANMGDYYLEGLKSTWIESNEVAKSLGHIQDYRILVSTLPESGDFNMLLSVKYASMADLGPSKEKYDAFMTAWGNANEDSSRETAKTYPELRKITGQYLMNEVTMLDSADE</sequence>
<feature type="chain" id="PRO_5017826910" description="NIPSNAP domain-containing protein" evidence="1">
    <location>
        <begin position="22"/>
        <end position="154"/>
    </location>
</feature>
<gene>
    <name evidence="2" type="ORF">DCG58_01700</name>
</gene>
<accession>A0A3B9GTS7</accession>
<proteinExistence type="predicted"/>
<comment type="caution">
    <text evidence="2">The sequence shown here is derived from an EMBL/GenBank/DDBJ whole genome shotgun (WGS) entry which is preliminary data.</text>
</comment>
<feature type="signal peptide" evidence="1">
    <location>
        <begin position="1"/>
        <end position="21"/>
    </location>
</feature>
<organism evidence="2 3">
    <name type="scientific">Hyphomonas adhaerens</name>
    <dbReference type="NCBI Taxonomy" id="81029"/>
    <lineage>
        <taxon>Bacteria</taxon>
        <taxon>Pseudomonadati</taxon>
        <taxon>Pseudomonadota</taxon>
        <taxon>Alphaproteobacteria</taxon>
        <taxon>Hyphomonadales</taxon>
        <taxon>Hyphomonadaceae</taxon>
        <taxon>Hyphomonas</taxon>
    </lineage>
</organism>
<protein>
    <recommendedName>
        <fullName evidence="4">NIPSNAP domain-containing protein</fullName>
    </recommendedName>
</protein>
<evidence type="ECO:0000313" key="2">
    <source>
        <dbReference type="EMBL" id="HAE25847.1"/>
    </source>
</evidence>
<reference evidence="2 3" key="1">
    <citation type="journal article" date="2018" name="Nat. Biotechnol.">
        <title>A standardized bacterial taxonomy based on genome phylogeny substantially revises the tree of life.</title>
        <authorList>
            <person name="Parks D.H."/>
            <person name="Chuvochina M."/>
            <person name="Waite D.W."/>
            <person name="Rinke C."/>
            <person name="Skarshewski A."/>
            <person name="Chaumeil P.A."/>
            <person name="Hugenholtz P."/>
        </authorList>
    </citation>
    <scope>NUCLEOTIDE SEQUENCE [LARGE SCALE GENOMIC DNA]</scope>
    <source>
        <strain evidence="2">UBA8733</strain>
    </source>
</reference>
<dbReference type="RefSeq" id="WP_035573099.1">
    <property type="nucleotide sequence ID" value="NZ_CAJWRG010000157.1"/>
</dbReference>
<keyword evidence="1" id="KW-0732">Signal</keyword>
<dbReference type="AlphaFoldDB" id="A0A3B9GTS7"/>
<evidence type="ECO:0000313" key="3">
    <source>
        <dbReference type="Proteomes" id="UP000259610"/>
    </source>
</evidence>
<evidence type="ECO:0008006" key="4">
    <source>
        <dbReference type="Google" id="ProtNLM"/>
    </source>
</evidence>
<name>A0A3B9GTS7_9PROT</name>
<evidence type="ECO:0000256" key="1">
    <source>
        <dbReference type="SAM" id="SignalP"/>
    </source>
</evidence>